<dbReference type="EMBL" id="VCHE01000071">
    <property type="protein sequence ID" value="KAB2572791.1"/>
    <property type="molecule type" value="Genomic_DNA"/>
</dbReference>
<dbReference type="AlphaFoldDB" id="A0A5N5D5A2"/>
<dbReference type="Gene3D" id="3.40.50.1820">
    <property type="entry name" value="alpha/beta hydrolase"/>
    <property type="match status" value="1"/>
</dbReference>
<dbReference type="PANTHER" id="PTHR22946">
    <property type="entry name" value="DIENELACTONE HYDROLASE DOMAIN-CONTAINING PROTEIN-RELATED"/>
    <property type="match status" value="1"/>
</dbReference>
<gene>
    <name evidence="1" type="primary">FUS2</name>
    <name evidence="1" type="ORF">DBV05_g8545</name>
</gene>
<proteinExistence type="predicted"/>
<evidence type="ECO:0000313" key="2">
    <source>
        <dbReference type="Proteomes" id="UP000325902"/>
    </source>
</evidence>
<keyword evidence="1" id="KW-0378">Hydrolase</keyword>
<dbReference type="Gene3D" id="1.20.1440.110">
    <property type="entry name" value="acylaminoacyl peptidase"/>
    <property type="match status" value="1"/>
</dbReference>
<dbReference type="GO" id="GO:0016787">
    <property type="term" value="F:hydrolase activity"/>
    <property type="evidence" value="ECO:0007669"/>
    <property type="project" value="UniProtKB-KW"/>
</dbReference>
<evidence type="ECO:0000313" key="1">
    <source>
        <dbReference type="EMBL" id="KAB2572791.1"/>
    </source>
</evidence>
<name>A0A5N5D5A2_9PEZI</name>
<keyword evidence="2" id="KW-1185">Reference proteome</keyword>
<organism evidence="1 2">
    <name type="scientific">Lasiodiplodia theobromae</name>
    <dbReference type="NCBI Taxonomy" id="45133"/>
    <lineage>
        <taxon>Eukaryota</taxon>
        <taxon>Fungi</taxon>
        <taxon>Dikarya</taxon>
        <taxon>Ascomycota</taxon>
        <taxon>Pezizomycotina</taxon>
        <taxon>Dothideomycetes</taxon>
        <taxon>Dothideomycetes incertae sedis</taxon>
        <taxon>Botryosphaeriales</taxon>
        <taxon>Botryosphaeriaceae</taxon>
        <taxon>Lasiodiplodia</taxon>
    </lineage>
</organism>
<reference evidence="1 2" key="1">
    <citation type="journal article" date="2019" name="Sci. Rep.">
        <title>A multi-omics analysis of the grapevine pathogen Lasiodiplodia theobromae reveals that temperature affects the expression of virulence- and pathogenicity-related genes.</title>
        <authorList>
            <person name="Felix C."/>
            <person name="Meneses R."/>
            <person name="Goncalves M.F.M."/>
            <person name="Tilleman L."/>
            <person name="Duarte A.S."/>
            <person name="Jorrin-Novo J.V."/>
            <person name="Van de Peer Y."/>
            <person name="Deforce D."/>
            <person name="Van Nieuwerburgh F."/>
            <person name="Esteves A.C."/>
            <person name="Alves A."/>
        </authorList>
    </citation>
    <scope>NUCLEOTIDE SEQUENCE [LARGE SCALE GENOMIC DNA]</scope>
    <source>
        <strain evidence="1 2">LA-SOL3</strain>
    </source>
</reference>
<dbReference type="InterPro" id="IPR029058">
    <property type="entry name" value="AB_hydrolase_fold"/>
</dbReference>
<sequence length="419" mass="46303">MGDFKLFEDESFHFETLRILHGATSNGVDIAEVFMTIPKIKAGDFDSWATAWYDLAVRVEAQAQRSDTSTASGRVSARNAYFRAACYYRSADFFLHGNPSDPRIMAFWKKHLETFDAAIALLPIPGRRIEIPTPHGFHVPAIFYEAPGTADGTLKPTMILGNGYDGSQEEMYHAIGAAALERGFNVISYEGPGQPTVRRYQGLGFIPEWEKVLTPVVDYLHKHASELHVDVSKLGLWGNSMAGMLGLRAVAFEKRIKAYIACDGVWNLNSAFPAEVKAQIQAGHSDRIWASIKDGSAPTGLRWMITHGLWAMYDEGQNRALESTSDVIEDFVAAMGKYNVEDVVGMVDCKVFVGEAEEDIFFKGQPKLVADALGSKATLYYFRSEDGAGAHCQEGAAHLLSQATLDWFEDVVRGRAQKI</sequence>
<dbReference type="InterPro" id="IPR050261">
    <property type="entry name" value="FrsA_esterase"/>
</dbReference>
<protein>
    <submittedName>
        <fullName evidence="1">20-hydroxy-prefusarin hydrolase FUS2</fullName>
    </submittedName>
</protein>
<accession>A0A5N5D5A2</accession>
<dbReference type="SUPFAM" id="SSF53474">
    <property type="entry name" value="alpha/beta-Hydrolases"/>
    <property type="match status" value="1"/>
</dbReference>
<dbReference type="OrthoDB" id="249703at2759"/>
<dbReference type="PANTHER" id="PTHR22946:SF12">
    <property type="entry name" value="CONIDIAL PIGMENT BIOSYNTHESIS PROTEIN AYG1 (AFU_ORTHOLOGUE AFUA_2G17550)"/>
    <property type="match status" value="1"/>
</dbReference>
<comment type="caution">
    <text evidence="1">The sequence shown here is derived from an EMBL/GenBank/DDBJ whole genome shotgun (WGS) entry which is preliminary data.</text>
</comment>
<dbReference type="Proteomes" id="UP000325902">
    <property type="component" value="Unassembled WGS sequence"/>
</dbReference>